<name>A0A7J8QZQ9_GOSDV</name>
<sequence length="139" mass="16372">DRAVTLSKDFRICNFLEDLILSRKSENKTWKKPPQGMIKINFDASVHGKSAYYGLVAKDDDGFVLGGRMGFVNKELQIEWEKMQAMEENIKFARSKNWNLVELESDYASLVNRFNRRQEYLTILGHRLREIQMQTNFFN</sequence>
<proteinExistence type="predicted"/>
<dbReference type="Proteomes" id="UP000593561">
    <property type="component" value="Unassembled WGS sequence"/>
</dbReference>
<organism evidence="1 2">
    <name type="scientific">Gossypium davidsonii</name>
    <name type="common">Davidson's cotton</name>
    <name type="synonym">Gossypium klotzschianum subsp. davidsonii</name>
    <dbReference type="NCBI Taxonomy" id="34287"/>
    <lineage>
        <taxon>Eukaryota</taxon>
        <taxon>Viridiplantae</taxon>
        <taxon>Streptophyta</taxon>
        <taxon>Embryophyta</taxon>
        <taxon>Tracheophyta</taxon>
        <taxon>Spermatophyta</taxon>
        <taxon>Magnoliopsida</taxon>
        <taxon>eudicotyledons</taxon>
        <taxon>Gunneridae</taxon>
        <taxon>Pentapetalae</taxon>
        <taxon>rosids</taxon>
        <taxon>malvids</taxon>
        <taxon>Malvales</taxon>
        <taxon>Malvaceae</taxon>
        <taxon>Malvoideae</taxon>
        <taxon>Gossypium</taxon>
    </lineage>
</organism>
<gene>
    <name evidence="1" type="ORF">Godav_019431</name>
</gene>
<evidence type="ECO:0000313" key="1">
    <source>
        <dbReference type="EMBL" id="MBA0607069.1"/>
    </source>
</evidence>
<feature type="non-terminal residue" evidence="1">
    <location>
        <position position="1"/>
    </location>
</feature>
<dbReference type="EMBL" id="JABFAC010000002">
    <property type="protein sequence ID" value="MBA0607069.1"/>
    <property type="molecule type" value="Genomic_DNA"/>
</dbReference>
<evidence type="ECO:0000313" key="2">
    <source>
        <dbReference type="Proteomes" id="UP000593561"/>
    </source>
</evidence>
<protein>
    <recommendedName>
        <fullName evidence="3">RNase H type-1 domain-containing protein</fullName>
    </recommendedName>
</protein>
<comment type="caution">
    <text evidence="1">The sequence shown here is derived from an EMBL/GenBank/DDBJ whole genome shotgun (WGS) entry which is preliminary data.</text>
</comment>
<reference evidence="1 2" key="1">
    <citation type="journal article" date="2019" name="Genome Biol. Evol.">
        <title>Insights into the evolution of the New World diploid cottons (Gossypium, subgenus Houzingenia) based on genome sequencing.</title>
        <authorList>
            <person name="Grover C.E."/>
            <person name="Arick M.A. 2nd"/>
            <person name="Thrash A."/>
            <person name="Conover J.L."/>
            <person name="Sanders W.S."/>
            <person name="Peterson D.G."/>
            <person name="Frelichowski J.E."/>
            <person name="Scheffler J.A."/>
            <person name="Scheffler B.E."/>
            <person name="Wendel J.F."/>
        </authorList>
    </citation>
    <scope>NUCLEOTIDE SEQUENCE [LARGE SCALE GENOMIC DNA]</scope>
    <source>
        <strain evidence="1">27</strain>
        <tissue evidence="1">Leaf</tissue>
    </source>
</reference>
<dbReference type="PANTHER" id="PTHR47074">
    <property type="entry name" value="BNAC02G40300D PROTEIN"/>
    <property type="match status" value="1"/>
</dbReference>
<evidence type="ECO:0008006" key="3">
    <source>
        <dbReference type="Google" id="ProtNLM"/>
    </source>
</evidence>
<dbReference type="AlphaFoldDB" id="A0A7J8QZQ9"/>
<keyword evidence="2" id="KW-1185">Reference proteome</keyword>
<accession>A0A7J8QZQ9</accession>
<dbReference type="PANTHER" id="PTHR47074:SF48">
    <property type="entry name" value="POLYNUCLEOTIDYL TRANSFERASE, RIBONUCLEASE H-LIKE SUPERFAMILY PROTEIN"/>
    <property type="match status" value="1"/>
</dbReference>
<dbReference type="InterPro" id="IPR052929">
    <property type="entry name" value="RNase_H-like_EbsB-rel"/>
</dbReference>